<gene>
    <name evidence="3" type="ORF">WKW80_29465</name>
</gene>
<dbReference type="Proteomes" id="UP001363010">
    <property type="component" value="Unassembled WGS sequence"/>
</dbReference>
<dbReference type="EMBL" id="JBBKZV010000029">
    <property type="protein sequence ID" value="MEJ8826109.1"/>
    <property type="molecule type" value="Genomic_DNA"/>
</dbReference>
<comment type="caution">
    <text evidence="1">Lacks conserved residue(s) required for the propagation of feature annotation.</text>
</comment>
<dbReference type="InterPro" id="IPR011006">
    <property type="entry name" value="CheY-like_superfamily"/>
</dbReference>
<dbReference type="RefSeq" id="WP_340367147.1">
    <property type="nucleotide sequence ID" value="NZ_JBBKZV010000029.1"/>
</dbReference>
<name>A0ABU8W7T2_9BURK</name>
<dbReference type="SUPFAM" id="SSF52172">
    <property type="entry name" value="CheY-like"/>
    <property type="match status" value="1"/>
</dbReference>
<evidence type="ECO:0000313" key="4">
    <source>
        <dbReference type="Proteomes" id="UP001363010"/>
    </source>
</evidence>
<keyword evidence="4" id="KW-1185">Reference proteome</keyword>
<reference evidence="3 4" key="1">
    <citation type="submission" date="2024-03" db="EMBL/GenBank/DDBJ databases">
        <title>Novel species of the genus Variovorax.</title>
        <authorList>
            <person name="Liu Q."/>
            <person name="Xin Y.-H."/>
        </authorList>
    </citation>
    <scope>NUCLEOTIDE SEQUENCE [LARGE SCALE GENOMIC DNA]</scope>
    <source>
        <strain evidence="3 4">KACC 18501</strain>
    </source>
</reference>
<organism evidence="3 4">
    <name type="scientific">Variovorax humicola</name>
    <dbReference type="NCBI Taxonomy" id="1769758"/>
    <lineage>
        <taxon>Bacteria</taxon>
        <taxon>Pseudomonadati</taxon>
        <taxon>Pseudomonadota</taxon>
        <taxon>Betaproteobacteria</taxon>
        <taxon>Burkholderiales</taxon>
        <taxon>Comamonadaceae</taxon>
        <taxon>Variovorax</taxon>
    </lineage>
</organism>
<evidence type="ECO:0000256" key="1">
    <source>
        <dbReference type="PROSITE-ProRule" id="PRU00169"/>
    </source>
</evidence>
<sequence>MAGPANLHGGTGLESTMQKATKAGAALVAIAVEGNATGDPTPLSMTHKKSEAMSTIVYVVGFKPDERVWIESALGRSIESVVFLDDGEALFASEASNPGHCVIASADADASATLKLVRELRDRRVTLPVIVLGPYTAFRTAIDIARLKATDFLERPVSVRQLRAAVHRACTDSR</sequence>
<evidence type="ECO:0000313" key="3">
    <source>
        <dbReference type="EMBL" id="MEJ8826109.1"/>
    </source>
</evidence>
<evidence type="ECO:0000259" key="2">
    <source>
        <dbReference type="PROSITE" id="PS50110"/>
    </source>
</evidence>
<comment type="caution">
    <text evidence="3">The sequence shown here is derived from an EMBL/GenBank/DDBJ whole genome shotgun (WGS) entry which is preliminary data.</text>
</comment>
<dbReference type="InterPro" id="IPR001789">
    <property type="entry name" value="Sig_transdc_resp-reg_receiver"/>
</dbReference>
<accession>A0ABU8W7T2</accession>
<protein>
    <recommendedName>
        <fullName evidence="2">Response regulatory domain-containing protein</fullName>
    </recommendedName>
</protein>
<proteinExistence type="predicted"/>
<feature type="domain" description="Response regulatory" evidence="2">
    <location>
        <begin position="56"/>
        <end position="170"/>
    </location>
</feature>
<dbReference type="PROSITE" id="PS50110">
    <property type="entry name" value="RESPONSE_REGULATORY"/>
    <property type="match status" value="1"/>
</dbReference>
<dbReference type="Gene3D" id="3.40.50.2300">
    <property type="match status" value="1"/>
</dbReference>